<dbReference type="EMBL" id="CCBP010000390">
    <property type="protein sequence ID" value="CDO76583.1"/>
    <property type="molecule type" value="Genomic_DNA"/>
</dbReference>
<gene>
    <name evidence="2" type="ORF">BN946_scf184950.g9</name>
</gene>
<keyword evidence="3" id="KW-1185">Reference proteome</keyword>
<evidence type="ECO:0000313" key="2">
    <source>
        <dbReference type="EMBL" id="CDO76583.1"/>
    </source>
</evidence>
<dbReference type="HOGENOM" id="CLU_058499_0_0_1"/>
<organism evidence="2 3">
    <name type="scientific">Pycnoporus cinnabarinus</name>
    <name type="common">Cinnabar-red polypore</name>
    <name type="synonym">Trametes cinnabarina</name>
    <dbReference type="NCBI Taxonomy" id="5643"/>
    <lineage>
        <taxon>Eukaryota</taxon>
        <taxon>Fungi</taxon>
        <taxon>Dikarya</taxon>
        <taxon>Basidiomycota</taxon>
        <taxon>Agaricomycotina</taxon>
        <taxon>Agaricomycetes</taxon>
        <taxon>Polyporales</taxon>
        <taxon>Polyporaceae</taxon>
        <taxon>Trametes</taxon>
    </lineage>
</organism>
<dbReference type="AlphaFoldDB" id="A0A060SVR3"/>
<evidence type="ECO:0000256" key="1">
    <source>
        <dbReference type="SAM" id="MobiDB-lite"/>
    </source>
</evidence>
<dbReference type="OrthoDB" id="2563669at2759"/>
<dbReference type="Proteomes" id="UP000029665">
    <property type="component" value="Unassembled WGS sequence"/>
</dbReference>
<accession>A0A060SVR3</accession>
<dbReference type="STRING" id="5643.A0A060SVR3"/>
<reference evidence="2" key="1">
    <citation type="submission" date="2014-01" db="EMBL/GenBank/DDBJ databases">
        <title>The genome of the white-rot fungus Pycnoporus cinnabarinus: a basidiomycete model with a versatile arsenal for lignocellulosic biomass breakdown.</title>
        <authorList>
            <person name="Levasseur A."/>
            <person name="Lomascolo A."/>
            <person name="Ruiz-Duenas F.J."/>
            <person name="Uzan E."/>
            <person name="Piumi F."/>
            <person name="Kues U."/>
            <person name="Ram A.F.J."/>
            <person name="Murat C."/>
            <person name="Haon M."/>
            <person name="Benoit I."/>
            <person name="Arfi Y."/>
            <person name="Chevret D."/>
            <person name="Drula E."/>
            <person name="Kwon M.J."/>
            <person name="Gouret P."/>
            <person name="Lesage-Meessen L."/>
            <person name="Lombard V."/>
            <person name="Mariette J."/>
            <person name="Noirot C."/>
            <person name="Park J."/>
            <person name="Patyshakuliyeva A."/>
            <person name="Wieneger R.A.B."/>
            <person name="Wosten H.A.B."/>
            <person name="Martin F."/>
            <person name="Coutinho P.M."/>
            <person name="de Vries R."/>
            <person name="Martinez A.T."/>
            <person name="Klopp C."/>
            <person name="Pontarotti P."/>
            <person name="Henrissat B."/>
            <person name="Record E."/>
        </authorList>
    </citation>
    <scope>NUCLEOTIDE SEQUENCE [LARGE SCALE GENOMIC DNA]</scope>
    <source>
        <strain evidence="2">BRFM137</strain>
    </source>
</reference>
<feature type="region of interest" description="Disordered" evidence="1">
    <location>
        <begin position="292"/>
        <end position="311"/>
    </location>
</feature>
<dbReference type="Gene3D" id="2.60.120.260">
    <property type="entry name" value="Galactose-binding domain-like"/>
    <property type="match status" value="1"/>
</dbReference>
<sequence length="311" mass="33545">MPVNVTVSHASPLLNYIPRNAWFTVSGPLDEPELFVFSNTSFHATNGTSRANASVAFSWWGTVSHAGVWLYGIPLTDSGQYNVVLDGTSQDLRGFPGEFRGLGNPDLLFSASDLFPGEHEVRVVNTGTVEGASILTIDHLVFESDLETDTTIEHNSTLCEWEPKTDNAWQVDEDSHLPSGKNVDEFHSLTYLDRPREGSGIAIYGYLQESSASFSVTIDGHIDTPYIPNAGYGVGQGIADVDQAVNQSERTLGLLYANMNLFSGAHTLLLENNPISDSATLLSVSYGVVYSEQGTTNPEPPPDDGSGASPE</sequence>
<name>A0A060SVR3_PYCCI</name>
<evidence type="ECO:0000313" key="3">
    <source>
        <dbReference type="Proteomes" id="UP000029665"/>
    </source>
</evidence>
<dbReference type="OMA" id="PMGQHHI"/>
<comment type="caution">
    <text evidence="2">The sequence shown here is derived from an EMBL/GenBank/DDBJ whole genome shotgun (WGS) entry which is preliminary data.</text>
</comment>
<proteinExistence type="predicted"/>
<protein>
    <submittedName>
        <fullName evidence="2">Uncharacterized protein</fullName>
    </submittedName>
</protein>